<dbReference type="EMBL" id="OE842527">
    <property type="protein sequence ID" value="CAD7600377.1"/>
    <property type="molecule type" value="Genomic_DNA"/>
</dbReference>
<evidence type="ECO:0000256" key="9">
    <source>
        <dbReference type="ARBA" id="ARBA00023807"/>
    </source>
</evidence>
<dbReference type="GO" id="GO:0006139">
    <property type="term" value="P:nucleobase-containing compound metabolic process"/>
    <property type="evidence" value="ECO:0007669"/>
    <property type="project" value="UniProtKB-ARBA"/>
</dbReference>
<gene>
    <name evidence="11" type="ORF">TGEB3V08_LOCUS7624</name>
</gene>
<sequence length="717" mass="78466">MSDGFKHDGVLNTGAPSGGKMDCGVPSCSITNCADKLVGCDAASGSITNSENKIVDCDEPRCDIINSANELVDCDVPNGSIMNYANKLVDCDAHSGDIKNCTNKQENCDALVRDITKCPNNLVDCDVASWGIPCCTDKLVDCDAPSGGIKNYTDKLVGCSKASGGITNVTNTLEDCDSSSGRIVSCVDKIVGFDAPSGGNCVNNIEECDASSGKIVNYLDTLGECDVPSGEIVNCVDKTEDCAAPIDGITNLVGKAEDWGVTSGGIMNLRAIRESLALAESLASASLLTSPGAKRRLAARRLELEGEASTGEYIPPKQLLLYLVRMGSFTSAPKILNDDLQDSDLDLPETLSREQLLQRCHKELEGVPALVSRRFRSLDDEQLLSQTELAEGCAEPSSGSQNIRILQWNLLSQGELRNFLTLLRNLPTMLRNLLTIWFVPVLAALGQTNDNFVCCPDEALEWRTRRFHIVEELVGYNPDIICLQEVDHFNFLKKVLGSLGYSGMFFPKPDSPCLYIKGNNGSDGCAIFYRKDKLELLKMETRILEVWRVQSNQVAILLLLKLRGTGREICVATTHLKARNGALLSTLRNEQGKDFLEFVRAHAGPRPVLLCGDFNAEPTEPVYHTILSHEFLRLASAYASLSVRGEEPPYTTWKVREEGEVCHTIDYVFYSRDSFSVDSLLEFPSGEDIGEGRVPSWNYPSDHFSLVCDLRFIPFVS</sequence>
<name>A0A7R9K409_TIMGE</name>
<dbReference type="GO" id="GO:0048511">
    <property type="term" value="P:rhythmic process"/>
    <property type="evidence" value="ECO:0007669"/>
    <property type="project" value="UniProtKB-KW"/>
</dbReference>
<dbReference type="AlphaFoldDB" id="A0A7R9K409"/>
<evidence type="ECO:0000256" key="7">
    <source>
        <dbReference type="ARBA" id="ARBA00022842"/>
    </source>
</evidence>
<dbReference type="GO" id="GO:0005737">
    <property type="term" value="C:cytoplasm"/>
    <property type="evidence" value="ECO:0007669"/>
    <property type="project" value="UniProtKB-SubCell"/>
</dbReference>
<dbReference type="FunFam" id="3.60.10.10:FF:000012">
    <property type="entry name" value="nocturnin isoform X2"/>
    <property type="match status" value="1"/>
</dbReference>
<keyword evidence="6" id="KW-0378">Hydrolase</keyword>
<comment type="similarity">
    <text evidence="3">Belongs to the CCR4/nocturin family.</text>
</comment>
<evidence type="ECO:0000313" key="11">
    <source>
        <dbReference type="EMBL" id="CAD7600377.1"/>
    </source>
</evidence>
<comment type="subcellular location">
    <subcellularLocation>
        <location evidence="2">Cytoplasm</location>
    </subcellularLocation>
</comment>
<keyword evidence="8" id="KW-0090">Biological rhythms</keyword>
<comment type="cofactor">
    <cofactor evidence="1">
        <name>Mg(2+)</name>
        <dbReference type="ChEBI" id="CHEBI:18420"/>
    </cofactor>
</comment>
<protein>
    <recommendedName>
        <fullName evidence="9">Nocturnin</fullName>
    </recommendedName>
</protein>
<evidence type="ECO:0000259" key="10">
    <source>
        <dbReference type="Pfam" id="PF03372"/>
    </source>
</evidence>
<dbReference type="InterPro" id="IPR036691">
    <property type="entry name" value="Endo/exonu/phosph_ase_sf"/>
</dbReference>
<evidence type="ECO:0000256" key="4">
    <source>
        <dbReference type="ARBA" id="ARBA00022490"/>
    </source>
</evidence>
<dbReference type="Pfam" id="PF03372">
    <property type="entry name" value="Exo_endo_phos"/>
    <property type="match status" value="1"/>
</dbReference>
<accession>A0A7R9K409</accession>
<dbReference type="PANTHER" id="PTHR12121:SF45">
    <property type="entry name" value="NOCTURNIN"/>
    <property type="match status" value="1"/>
</dbReference>
<keyword evidence="4" id="KW-0963">Cytoplasm</keyword>
<evidence type="ECO:0000256" key="2">
    <source>
        <dbReference type="ARBA" id="ARBA00004496"/>
    </source>
</evidence>
<dbReference type="InterPro" id="IPR050410">
    <property type="entry name" value="CCR4/nocturin_mRNA_transcr"/>
</dbReference>
<evidence type="ECO:0000256" key="6">
    <source>
        <dbReference type="ARBA" id="ARBA00022801"/>
    </source>
</evidence>
<dbReference type="Gene3D" id="3.60.10.10">
    <property type="entry name" value="Endonuclease/exonuclease/phosphatase"/>
    <property type="match status" value="1"/>
</dbReference>
<evidence type="ECO:0000256" key="5">
    <source>
        <dbReference type="ARBA" id="ARBA00022723"/>
    </source>
</evidence>
<feature type="domain" description="Endonuclease/exonuclease/phosphatase" evidence="10">
    <location>
        <begin position="406"/>
        <end position="703"/>
    </location>
</feature>
<dbReference type="GO" id="GO:0000175">
    <property type="term" value="F:3'-5'-RNA exonuclease activity"/>
    <property type="evidence" value="ECO:0007669"/>
    <property type="project" value="TreeGrafter"/>
</dbReference>
<evidence type="ECO:0000256" key="1">
    <source>
        <dbReference type="ARBA" id="ARBA00001946"/>
    </source>
</evidence>
<organism evidence="11">
    <name type="scientific">Timema genevievae</name>
    <name type="common">Walking stick</name>
    <dbReference type="NCBI Taxonomy" id="629358"/>
    <lineage>
        <taxon>Eukaryota</taxon>
        <taxon>Metazoa</taxon>
        <taxon>Ecdysozoa</taxon>
        <taxon>Arthropoda</taxon>
        <taxon>Hexapoda</taxon>
        <taxon>Insecta</taxon>
        <taxon>Pterygota</taxon>
        <taxon>Neoptera</taxon>
        <taxon>Polyneoptera</taxon>
        <taxon>Phasmatodea</taxon>
        <taxon>Timematodea</taxon>
        <taxon>Timematoidea</taxon>
        <taxon>Timematidae</taxon>
        <taxon>Timema</taxon>
    </lineage>
</organism>
<dbReference type="PANTHER" id="PTHR12121">
    <property type="entry name" value="CARBON CATABOLITE REPRESSOR PROTEIN 4"/>
    <property type="match status" value="1"/>
</dbReference>
<proteinExistence type="inferred from homology"/>
<evidence type="ECO:0000256" key="8">
    <source>
        <dbReference type="ARBA" id="ARBA00023108"/>
    </source>
</evidence>
<dbReference type="SUPFAM" id="SSF56219">
    <property type="entry name" value="DNase I-like"/>
    <property type="match status" value="1"/>
</dbReference>
<evidence type="ECO:0000256" key="3">
    <source>
        <dbReference type="ARBA" id="ARBA00010774"/>
    </source>
</evidence>
<dbReference type="GO" id="GO:0046872">
    <property type="term" value="F:metal ion binding"/>
    <property type="evidence" value="ECO:0007669"/>
    <property type="project" value="UniProtKB-KW"/>
</dbReference>
<dbReference type="InterPro" id="IPR005135">
    <property type="entry name" value="Endo/exonuclease/phosphatase"/>
</dbReference>
<reference evidence="11" key="1">
    <citation type="submission" date="2020-11" db="EMBL/GenBank/DDBJ databases">
        <authorList>
            <person name="Tran Van P."/>
        </authorList>
    </citation>
    <scope>NUCLEOTIDE SEQUENCE</scope>
</reference>
<keyword evidence="5" id="KW-0479">Metal-binding</keyword>
<keyword evidence="7" id="KW-0460">Magnesium</keyword>